<dbReference type="EMBL" id="QURB01000002">
    <property type="protein sequence ID" value="RFC55052.1"/>
    <property type="molecule type" value="Genomic_DNA"/>
</dbReference>
<dbReference type="CDD" id="cd17535">
    <property type="entry name" value="REC_NarL-like"/>
    <property type="match status" value="1"/>
</dbReference>
<dbReference type="SUPFAM" id="SSF52172">
    <property type="entry name" value="CheY-like"/>
    <property type="match status" value="1"/>
</dbReference>
<feature type="domain" description="Response regulatory" evidence="5">
    <location>
        <begin position="2"/>
        <end position="117"/>
    </location>
</feature>
<dbReference type="Pfam" id="PF00072">
    <property type="entry name" value="Response_reg"/>
    <property type="match status" value="1"/>
</dbReference>
<dbReference type="PRINTS" id="PR00038">
    <property type="entry name" value="HTHLUXR"/>
</dbReference>
<organism evidence="6 7">
    <name type="scientific">Brumimicrobium aurantiacum</name>
    <dbReference type="NCBI Taxonomy" id="1737063"/>
    <lineage>
        <taxon>Bacteria</taxon>
        <taxon>Pseudomonadati</taxon>
        <taxon>Bacteroidota</taxon>
        <taxon>Flavobacteriia</taxon>
        <taxon>Flavobacteriales</taxon>
        <taxon>Crocinitomicaceae</taxon>
        <taxon>Brumimicrobium</taxon>
    </lineage>
</organism>
<proteinExistence type="predicted"/>
<dbReference type="PROSITE" id="PS50043">
    <property type="entry name" value="HTH_LUXR_2"/>
    <property type="match status" value="1"/>
</dbReference>
<dbReference type="Pfam" id="PF00196">
    <property type="entry name" value="GerE"/>
    <property type="match status" value="1"/>
</dbReference>
<dbReference type="InterPro" id="IPR039420">
    <property type="entry name" value="WalR-like"/>
</dbReference>
<dbReference type="InterPro" id="IPR016032">
    <property type="entry name" value="Sig_transdc_resp-reg_C-effctor"/>
</dbReference>
<name>A0A3E1EZQ1_9FLAO</name>
<dbReference type="SMART" id="SM00448">
    <property type="entry name" value="REC"/>
    <property type="match status" value="1"/>
</dbReference>
<evidence type="ECO:0000313" key="6">
    <source>
        <dbReference type="EMBL" id="RFC55052.1"/>
    </source>
</evidence>
<dbReference type="SMART" id="SM00421">
    <property type="entry name" value="HTH_LUXR"/>
    <property type="match status" value="1"/>
</dbReference>
<dbReference type="InterPro" id="IPR000792">
    <property type="entry name" value="Tscrpt_reg_LuxR_C"/>
</dbReference>
<dbReference type="InterPro" id="IPR011006">
    <property type="entry name" value="CheY-like_superfamily"/>
</dbReference>
<evidence type="ECO:0000313" key="7">
    <source>
        <dbReference type="Proteomes" id="UP000257127"/>
    </source>
</evidence>
<keyword evidence="7" id="KW-1185">Reference proteome</keyword>
<dbReference type="AlphaFoldDB" id="A0A3E1EZQ1"/>
<dbReference type="GO" id="GO:0006355">
    <property type="term" value="P:regulation of DNA-templated transcription"/>
    <property type="evidence" value="ECO:0007669"/>
    <property type="project" value="InterPro"/>
</dbReference>
<keyword evidence="1 3" id="KW-0597">Phosphoprotein</keyword>
<evidence type="ECO:0000259" key="4">
    <source>
        <dbReference type="PROSITE" id="PS50043"/>
    </source>
</evidence>
<dbReference type="GO" id="GO:0003677">
    <property type="term" value="F:DNA binding"/>
    <property type="evidence" value="ECO:0007669"/>
    <property type="project" value="UniProtKB-KW"/>
</dbReference>
<dbReference type="CDD" id="cd06170">
    <property type="entry name" value="LuxR_C_like"/>
    <property type="match status" value="1"/>
</dbReference>
<dbReference type="OrthoDB" id="9797341at2"/>
<dbReference type="PANTHER" id="PTHR43214:SF43">
    <property type="entry name" value="TWO-COMPONENT RESPONSE REGULATOR"/>
    <property type="match status" value="1"/>
</dbReference>
<protein>
    <submittedName>
        <fullName evidence="6">DNA-binding response regulator</fullName>
    </submittedName>
</protein>
<dbReference type="Proteomes" id="UP000257127">
    <property type="component" value="Unassembled WGS sequence"/>
</dbReference>
<feature type="domain" description="HTH luxR-type" evidence="4">
    <location>
        <begin position="146"/>
        <end position="211"/>
    </location>
</feature>
<reference evidence="6 7" key="1">
    <citation type="submission" date="2018-08" db="EMBL/GenBank/DDBJ databases">
        <title>The draft genome squence of Brumimicrobium sp. N62.</title>
        <authorList>
            <person name="Du Z.-J."/>
            <person name="Luo H.-R."/>
        </authorList>
    </citation>
    <scope>NUCLEOTIDE SEQUENCE [LARGE SCALE GENOMIC DNA]</scope>
    <source>
        <strain evidence="6 7">N62</strain>
    </source>
</reference>
<dbReference type="PANTHER" id="PTHR43214">
    <property type="entry name" value="TWO-COMPONENT RESPONSE REGULATOR"/>
    <property type="match status" value="1"/>
</dbReference>
<dbReference type="GO" id="GO:0000160">
    <property type="term" value="P:phosphorelay signal transduction system"/>
    <property type="evidence" value="ECO:0007669"/>
    <property type="project" value="InterPro"/>
</dbReference>
<accession>A0A3E1EZQ1</accession>
<sequence length="224" mass="24486">MKVIIADSNDIVRAGLNAILSSDPLIQVVDEAVSGEELLKDLKAKSADVILLDYTAPNFSIDIIPKILSSDKRLKIVAITPEQNPSVILDALKSGVMSYIKKDCDIPEILSSVKETSNGNKFFCGQILDSIRKASIDVDDLNHEGFSCEPVLLSERELEIIKYIAEGNTNAQIADVLCLSPHTITTHRKNIMAKLGTKNTAGIVMYAVKSNLVSPNKFLFTRDV</sequence>
<comment type="caution">
    <text evidence="6">The sequence shown here is derived from an EMBL/GenBank/DDBJ whole genome shotgun (WGS) entry which is preliminary data.</text>
</comment>
<dbReference type="SUPFAM" id="SSF46894">
    <property type="entry name" value="C-terminal effector domain of the bipartite response regulators"/>
    <property type="match status" value="1"/>
</dbReference>
<dbReference type="InterPro" id="IPR001789">
    <property type="entry name" value="Sig_transdc_resp-reg_receiver"/>
</dbReference>
<evidence type="ECO:0000256" key="1">
    <source>
        <dbReference type="ARBA" id="ARBA00022553"/>
    </source>
</evidence>
<dbReference type="Gene3D" id="3.40.50.2300">
    <property type="match status" value="1"/>
</dbReference>
<evidence type="ECO:0000259" key="5">
    <source>
        <dbReference type="PROSITE" id="PS50110"/>
    </source>
</evidence>
<dbReference type="InterPro" id="IPR058245">
    <property type="entry name" value="NreC/VraR/RcsB-like_REC"/>
</dbReference>
<dbReference type="PROSITE" id="PS00622">
    <property type="entry name" value="HTH_LUXR_1"/>
    <property type="match status" value="1"/>
</dbReference>
<dbReference type="PROSITE" id="PS50110">
    <property type="entry name" value="RESPONSE_REGULATORY"/>
    <property type="match status" value="1"/>
</dbReference>
<evidence type="ECO:0000256" key="3">
    <source>
        <dbReference type="PROSITE-ProRule" id="PRU00169"/>
    </source>
</evidence>
<keyword evidence="2 6" id="KW-0238">DNA-binding</keyword>
<dbReference type="RefSeq" id="WP_116880031.1">
    <property type="nucleotide sequence ID" value="NZ_QURB01000002.1"/>
</dbReference>
<gene>
    <name evidence="6" type="ORF">DXU93_04320</name>
</gene>
<evidence type="ECO:0000256" key="2">
    <source>
        <dbReference type="ARBA" id="ARBA00023125"/>
    </source>
</evidence>
<feature type="modified residue" description="4-aspartylphosphate" evidence="3">
    <location>
        <position position="53"/>
    </location>
</feature>